<dbReference type="EMBL" id="CP000822">
    <property type="protein sequence ID" value="ABV14531.1"/>
    <property type="molecule type" value="Genomic_DNA"/>
</dbReference>
<dbReference type="Proteomes" id="UP000008148">
    <property type="component" value="Chromosome"/>
</dbReference>
<name>A8AM19_CITK8</name>
<gene>
    <name evidence="1" type="ordered locus">CKO_03451</name>
</gene>
<evidence type="ECO:0000313" key="2">
    <source>
        <dbReference type="Proteomes" id="UP000008148"/>
    </source>
</evidence>
<proteinExistence type="predicted"/>
<protein>
    <submittedName>
        <fullName evidence="1">Uncharacterized protein</fullName>
    </submittedName>
</protein>
<dbReference type="KEGG" id="cko:CKO_03451"/>
<keyword evidence="2" id="KW-1185">Reference proteome</keyword>
<dbReference type="STRING" id="290338.CKO_03451"/>
<reference evidence="1 2" key="1">
    <citation type="submission" date="2007-08" db="EMBL/GenBank/DDBJ databases">
        <authorList>
            <consortium name="The Citrobacter koseri Genome Sequencing Project"/>
            <person name="McClelland M."/>
            <person name="Sanderson E.K."/>
            <person name="Porwollik S."/>
            <person name="Spieth J."/>
            <person name="Clifton W.S."/>
            <person name="Latreille P."/>
            <person name="Courtney L."/>
            <person name="Wang C."/>
            <person name="Pepin K."/>
            <person name="Bhonagiri V."/>
            <person name="Nash W."/>
            <person name="Johnson M."/>
            <person name="Thiruvilangam P."/>
            <person name="Wilson R."/>
        </authorList>
    </citation>
    <scope>NUCLEOTIDE SEQUENCE [LARGE SCALE GENOMIC DNA]</scope>
    <source>
        <strain evidence="2">ATCC BAA-895 / CDC 4225-83 / SGSC4696</strain>
    </source>
</reference>
<organism evidence="1 2">
    <name type="scientific">Citrobacter koseri (strain ATCC BAA-895 / CDC 4225-83 / SGSC4696)</name>
    <dbReference type="NCBI Taxonomy" id="290338"/>
    <lineage>
        <taxon>Bacteria</taxon>
        <taxon>Pseudomonadati</taxon>
        <taxon>Pseudomonadota</taxon>
        <taxon>Gammaproteobacteria</taxon>
        <taxon>Enterobacterales</taxon>
        <taxon>Enterobacteriaceae</taxon>
        <taxon>Citrobacter</taxon>
    </lineage>
</organism>
<evidence type="ECO:0000313" key="1">
    <source>
        <dbReference type="EMBL" id="ABV14531.1"/>
    </source>
</evidence>
<dbReference type="AlphaFoldDB" id="A8AM19"/>
<dbReference type="HOGENOM" id="CLU_2367803_0_0_6"/>
<sequence>MDVVPFFMAIHRVLNNPASPYLVRMPTTFGIMRCCEALSTINSPFCKAYIFSEYATQKCFTVPVLGFLRHGVRFICNGYVNSSPGARQRYFSRWR</sequence>
<accession>A8AM19</accession>